<dbReference type="Proteomes" id="UP000037510">
    <property type="component" value="Unassembled WGS sequence"/>
</dbReference>
<reference evidence="4 5" key="1">
    <citation type="journal article" date="2015" name="Genome Biol. Evol.">
        <title>The genome of winter moth (Operophtera brumata) provides a genomic perspective on sexual dimorphism and phenology.</title>
        <authorList>
            <person name="Derks M.F."/>
            <person name="Smit S."/>
            <person name="Salis L."/>
            <person name="Schijlen E."/>
            <person name="Bossers A."/>
            <person name="Mateman C."/>
            <person name="Pijl A.S."/>
            <person name="de Ridder D."/>
            <person name="Groenen M.A."/>
            <person name="Visser M.E."/>
            <person name="Megens H.J."/>
        </authorList>
    </citation>
    <scope>NUCLEOTIDE SEQUENCE [LARGE SCALE GENOMIC DNA]</scope>
    <source>
        <strain evidence="4">WM2013NL</strain>
        <tissue evidence="4">Head and thorax</tissue>
    </source>
</reference>
<sequence length="300" mass="34591">MRRSLKQVYVTEDFPKEVLEKRRELLPKLKEERAKGNFAKRDPSTSPENQNYAKKLVSNISSIKGNRRNAFDMMRPRSNSLSQNKYDFLENTLKGVNKLRTKKGKRDKLGDETRKLMEERNELLEKRKDNRQKIANISKKIQVSIRRHRKKERLNILKEQIEKTGGIKKGLKQLKEYTQWIPNIKTQNKKKTGQLTTKRSSIAKVATEFYKELYTEKDKIILLAAVGSSLCIILIAYSGCNAVLATFWMFLGMMVLGAYYSGVMINMLDMNPNYAGTMIGVVDNIAINSFFHNSSSNLPI</sequence>
<feature type="transmembrane region" description="Helical" evidence="3">
    <location>
        <begin position="245"/>
        <end position="268"/>
    </location>
</feature>
<evidence type="ECO:0000256" key="1">
    <source>
        <dbReference type="SAM" id="Coils"/>
    </source>
</evidence>
<feature type="coiled-coil region" evidence="1">
    <location>
        <begin position="106"/>
        <end position="140"/>
    </location>
</feature>
<evidence type="ECO:0000256" key="3">
    <source>
        <dbReference type="SAM" id="Phobius"/>
    </source>
</evidence>
<keyword evidence="4" id="KW-0540">Nuclease</keyword>
<keyword evidence="4" id="KW-0548">Nucleotidyltransferase</keyword>
<keyword evidence="3" id="KW-0812">Transmembrane</keyword>
<gene>
    <name evidence="4" type="ORF">OBRU01_21221</name>
</gene>
<accession>A0A0L7KTN7</accession>
<evidence type="ECO:0000313" key="4">
    <source>
        <dbReference type="EMBL" id="KOB66421.1"/>
    </source>
</evidence>
<feature type="region of interest" description="Disordered" evidence="2">
    <location>
        <begin position="29"/>
        <end position="51"/>
    </location>
</feature>
<dbReference type="GO" id="GO:0003964">
    <property type="term" value="F:RNA-directed DNA polymerase activity"/>
    <property type="evidence" value="ECO:0007669"/>
    <property type="project" value="UniProtKB-KW"/>
</dbReference>
<organism evidence="4 5">
    <name type="scientific">Operophtera brumata</name>
    <name type="common">Winter moth</name>
    <name type="synonym">Phalaena brumata</name>
    <dbReference type="NCBI Taxonomy" id="104452"/>
    <lineage>
        <taxon>Eukaryota</taxon>
        <taxon>Metazoa</taxon>
        <taxon>Ecdysozoa</taxon>
        <taxon>Arthropoda</taxon>
        <taxon>Hexapoda</taxon>
        <taxon>Insecta</taxon>
        <taxon>Pterygota</taxon>
        <taxon>Neoptera</taxon>
        <taxon>Endopterygota</taxon>
        <taxon>Lepidoptera</taxon>
        <taxon>Glossata</taxon>
        <taxon>Ditrysia</taxon>
        <taxon>Geometroidea</taxon>
        <taxon>Geometridae</taxon>
        <taxon>Larentiinae</taxon>
        <taxon>Operophtera</taxon>
    </lineage>
</organism>
<dbReference type="GO" id="GO:0004519">
    <property type="term" value="F:endonuclease activity"/>
    <property type="evidence" value="ECO:0007669"/>
    <property type="project" value="UniProtKB-KW"/>
</dbReference>
<feature type="transmembrane region" description="Helical" evidence="3">
    <location>
        <begin position="220"/>
        <end position="239"/>
    </location>
</feature>
<feature type="compositionally biased region" description="Basic and acidic residues" evidence="2">
    <location>
        <begin position="29"/>
        <end position="43"/>
    </location>
</feature>
<evidence type="ECO:0000256" key="2">
    <source>
        <dbReference type="SAM" id="MobiDB-lite"/>
    </source>
</evidence>
<dbReference type="EMBL" id="JTDY01005964">
    <property type="protein sequence ID" value="KOB66421.1"/>
    <property type="molecule type" value="Genomic_DNA"/>
</dbReference>
<dbReference type="AlphaFoldDB" id="A0A0L7KTN7"/>
<evidence type="ECO:0000313" key="5">
    <source>
        <dbReference type="Proteomes" id="UP000037510"/>
    </source>
</evidence>
<keyword evidence="1" id="KW-0175">Coiled coil</keyword>
<keyword evidence="4" id="KW-0378">Hydrolase</keyword>
<keyword evidence="4" id="KW-0255">Endonuclease</keyword>
<keyword evidence="3" id="KW-0472">Membrane</keyword>
<proteinExistence type="predicted"/>
<keyword evidence="4" id="KW-0808">Transferase</keyword>
<keyword evidence="5" id="KW-1185">Reference proteome</keyword>
<comment type="caution">
    <text evidence="4">The sequence shown here is derived from an EMBL/GenBank/DDBJ whole genome shotgun (WGS) entry which is preliminary data.</text>
</comment>
<keyword evidence="4" id="KW-0695">RNA-directed DNA polymerase</keyword>
<keyword evidence="3" id="KW-1133">Transmembrane helix</keyword>
<name>A0A0L7KTN7_OPEBR</name>
<protein>
    <submittedName>
        <fullName evidence="4">Endonuclease-reverse transcriptase</fullName>
    </submittedName>
</protein>